<dbReference type="GO" id="GO:0009401">
    <property type="term" value="P:phosphoenolpyruvate-dependent sugar phosphotransferase system"/>
    <property type="evidence" value="ECO:0007669"/>
    <property type="project" value="UniProtKB-KW"/>
</dbReference>
<evidence type="ECO:0000313" key="9">
    <source>
        <dbReference type="EMBL" id="OUN88617.1"/>
    </source>
</evidence>
<evidence type="ECO:0000256" key="4">
    <source>
        <dbReference type="ARBA" id="ARBA00022597"/>
    </source>
</evidence>
<dbReference type="RefSeq" id="WP_094335437.1">
    <property type="nucleotide sequence ID" value="NZ_NFIE01000010.1"/>
</dbReference>
<dbReference type="Gene3D" id="3.40.35.10">
    <property type="entry name" value="Phosphotransferase system, sorbose subfamily IIB component"/>
    <property type="match status" value="1"/>
</dbReference>
<name>A0A1Y3XZF5_9ACTN</name>
<keyword evidence="2" id="KW-0813">Transport</keyword>
<gene>
    <name evidence="9" type="ORF">B5G02_05215</name>
</gene>
<comment type="caution">
    <text evidence="9">The sequence shown here is derived from an EMBL/GenBank/DDBJ whole genome shotgun (WGS) entry which is preliminary data.</text>
</comment>
<keyword evidence="6" id="KW-0598">Phosphotransferase system</keyword>
<dbReference type="SUPFAM" id="SSF52728">
    <property type="entry name" value="PTS IIb component"/>
    <property type="match status" value="1"/>
</dbReference>
<dbReference type="InterPro" id="IPR036667">
    <property type="entry name" value="PTS_IIB_sorbose-sp_sf"/>
</dbReference>
<evidence type="ECO:0000256" key="5">
    <source>
        <dbReference type="ARBA" id="ARBA00022679"/>
    </source>
</evidence>
<dbReference type="GO" id="GO:0008982">
    <property type="term" value="F:protein-N(PI)-phosphohistidine-sugar phosphotransferase activity"/>
    <property type="evidence" value="ECO:0007669"/>
    <property type="project" value="InterPro"/>
</dbReference>
<organism evidence="9 10">
    <name type="scientific">[Collinsella] massiliensis</name>
    <dbReference type="NCBI Taxonomy" id="1232426"/>
    <lineage>
        <taxon>Bacteria</taxon>
        <taxon>Bacillati</taxon>
        <taxon>Actinomycetota</taxon>
        <taxon>Coriobacteriia</taxon>
        <taxon>Coriobacteriales</taxon>
        <taxon>Coriobacteriaceae</taxon>
        <taxon>Enorma</taxon>
    </lineage>
</organism>
<accession>A0A1Y3XZF5</accession>
<dbReference type="OrthoDB" id="9788818at2"/>
<dbReference type="GO" id="GO:0005737">
    <property type="term" value="C:cytoplasm"/>
    <property type="evidence" value="ECO:0007669"/>
    <property type="project" value="UniProtKB-SubCell"/>
</dbReference>
<sequence length="163" mass="17990">MIVHYRIDSRVVHGQTTTKITKEHPVDGVIIVDDEIAGDTFMQTVFKSALGSTRLLAFTEERALVKLPEAEQSKKRYLVVFKTTRAARDLVEQGYAFSGVLNVGPQPNVPGATLIEKMLYLTPEQIEDLNVLESHGTDLIINPAFTTPNLTWANAKSKAGVHS</sequence>
<dbReference type="GO" id="GO:0016301">
    <property type="term" value="F:kinase activity"/>
    <property type="evidence" value="ECO:0007669"/>
    <property type="project" value="UniProtKB-KW"/>
</dbReference>
<keyword evidence="3" id="KW-0963">Cytoplasm</keyword>
<keyword evidence="7" id="KW-0418">Kinase</keyword>
<evidence type="ECO:0000256" key="7">
    <source>
        <dbReference type="ARBA" id="ARBA00022777"/>
    </source>
</evidence>
<dbReference type="AlphaFoldDB" id="A0A1Y3XZF5"/>
<keyword evidence="4" id="KW-0762">Sugar transport</keyword>
<dbReference type="Pfam" id="PF03830">
    <property type="entry name" value="PTSIIB_sorb"/>
    <property type="match status" value="1"/>
</dbReference>
<evidence type="ECO:0000313" key="10">
    <source>
        <dbReference type="Proteomes" id="UP000195781"/>
    </source>
</evidence>
<dbReference type="Proteomes" id="UP000195781">
    <property type="component" value="Unassembled WGS sequence"/>
</dbReference>
<feature type="domain" description="PTS EIIB type-4" evidence="8">
    <location>
        <begin position="1"/>
        <end position="163"/>
    </location>
</feature>
<evidence type="ECO:0000256" key="1">
    <source>
        <dbReference type="ARBA" id="ARBA00004496"/>
    </source>
</evidence>
<dbReference type="EMBL" id="NFIE01000010">
    <property type="protein sequence ID" value="OUN88617.1"/>
    <property type="molecule type" value="Genomic_DNA"/>
</dbReference>
<protein>
    <submittedName>
        <fullName evidence="9">PTS mannose/fructose/sorbose transporter subunit IIB</fullName>
    </submittedName>
</protein>
<evidence type="ECO:0000256" key="3">
    <source>
        <dbReference type="ARBA" id="ARBA00022490"/>
    </source>
</evidence>
<dbReference type="InterPro" id="IPR004720">
    <property type="entry name" value="PTS_IIB_sorbose-sp"/>
</dbReference>
<proteinExistence type="predicted"/>
<keyword evidence="10" id="KW-1185">Reference proteome</keyword>
<keyword evidence="5" id="KW-0808">Transferase</keyword>
<evidence type="ECO:0000256" key="2">
    <source>
        <dbReference type="ARBA" id="ARBA00022448"/>
    </source>
</evidence>
<dbReference type="PROSITE" id="PS51101">
    <property type="entry name" value="PTS_EIIB_TYPE_4"/>
    <property type="match status" value="1"/>
</dbReference>
<comment type="subcellular location">
    <subcellularLocation>
        <location evidence="1">Cytoplasm</location>
    </subcellularLocation>
</comment>
<evidence type="ECO:0000256" key="6">
    <source>
        <dbReference type="ARBA" id="ARBA00022683"/>
    </source>
</evidence>
<reference evidence="10" key="1">
    <citation type="submission" date="2017-04" db="EMBL/GenBank/DDBJ databases">
        <title>Function of individual gut microbiota members based on whole genome sequencing of pure cultures obtained from chicken caecum.</title>
        <authorList>
            <person name="Medvecky M."/>
            <person name="Cejkova D."/>
            <person name="Polansky O."/>
            <person name="Karasova D."/>
            <person name="Kubasova T."/>
            <person name="Cizek A."/>
            <person name="Rychlik I."/>
        </authorList>
    </citation>
    <scope>NUCLEOTIDE SEQUENCE [LARGE SCALE GENOMIC DNA]</scope>
    <source>
        <strain evidence="10">An5</strain>
    </source>
</reference>
<evidence type="ECO:0000259" key="8">
    <source>
        <dbReference type="PROSITE" id="PS51101"/>
    </source>
</evidence>